<dbReference type="Gene3D" id="3.30.500.10">
    <property type="entry name" value="MHC class I-like antigen recognition-like"/>
    <property type="match status" value="1"/>
</dbReference>
<dbReference type="PROSITE" id="PS00290">
    <property type="entry name" value="IG_MHC"/>
    <property type="match status" value="1"/>
</dbReference>
<dbReference type="GO" id="GO:0009897">
    <property type="term" value="C:external side of plasma membrane"/>
    <property type="evidence" value="ECO:0007669"/>
    <property type="project" value="TreeGrafter"/>
</dbReference>
<keyword evidence="5" id="KW-0812">Transmembrane</keyword>
<dbReference type="InterPro" id="IPR037055">
    <property type="entry name" value="MHC_I-like_Ag-recog_sf"/>
</dbReference>
<keyword evidence="2" id="KW-0393">Immunoglobulin domain</keyword>
<dbReference type="InterPro" id="IPR003597">
    <property type="entry name" value="Ig_C1-set"/>
</dbReference>
<dbReference type="InterPro" id="IPR011161">
    <property type="entry name" value="MHC_I-like_Ag-recog"/>
</dbReference>
<feature type="region of interest" description="Disordered" evidence="4">
    <location>
        <begin position="392"/>
        <end position="466"/>
    </location>
</feature>
<dbReference type="PRINTS" id="PR01638">
    <property type="entry name" value="MHCCLASSI"/>
</dbReference>
<keyword evidence="5" id="KW-0472">Membrane</keyword>
<evidence type="ECO:0000256" key="3">
    <source>
        <dbReference type="RuleBase" id="RU004439"/>
    </source>
</evidence>
<dbReference type="InterPro" id="IPR011162">
    <property type="entry name" value="MHC_I/II-like_Ag-recog"/>
</dbReference>
<evidence type="ECO:0000313" key="8">
    <source>
        <dbReference type="Proteomes" id="UP000281406"/>
    </source>
</evidence>
<protein>
    <submittedName>
        <fullName evidence="7">H-2 class I histocompatibility antigen, L-D alpha chain</fullName>
    </submittedName>
</protein>
<evidence type="ECO:0000259" key="6">
    <source>
        <dbReference type="PROSITE" id="PS50835"/>
    </source>
</evidence>
<dbReference type="SUPFAM" id="SSF54452">
    <property type="entry name" value="MHC antigen-recognition domain"/>
    <property type="match status" value="1"/>
</dbReference>
<evidence type="ECO:0000313" key="7">
    <source>
        <dbReference type="EMBL" id="ROL45689.1"/>
    </source>
</evidence>
<dbReference type="InterPro" id="IPR007110">
    <property type="entry name" value="Ig-like_dom"/>
</dbReference>
<comment type="caution">
    <text evidence="7">The sequence shown here is derived from an EMBL/GenBank/DDBJ whole genome shotgun (WGS) entry which is preliminary data.</text>
</comment>
<dbReference type="PANTHER" id="PTHR16675:SF193">
    <property type="entry name" value="LOC571647 PROTEIN-RELATED"/>
    <property type="match status" value="1"/>
</dbReference>
<keyword evidence="8" id="KW-1185">Reference proteome</keyword>
<dbReference type="PROSITE" id="PS50835">
    <property type="entry name" value="IG_LIKE"/>
    <property type="match status" value="1"/>
</dbReference>
<dbReference type="OrthoDB" id="8890485at2759"/>
<sequence>MGLLDDRQIDYYNSKEKRKIPTQHWMREKMQEDYWEKGTQSRKSKEQWFNVNVNILMNRMNDSETDVHVLQWRHGCEIEGNGGNKQNFSKGIDEYSYDGENFLSFNDKDSQWVAPVDAALPTKRKWDNVPILNQYTKGYLEKECVDWLNKFREYGEEELRKSSPPDVRVFAKKSTSDKTKLKLTCLATGFYPKDIMMNLRKFRTSLPEDQVESTRVRPNHDGTYQLRKSVDIKEDEKAEYDCFVFHKTLKEPIIKKWDGKCQDCNEGSLMDIKIVIGVVLGAVLLVVVCIYLYKTKRHGCPAEEYARPVMAEVVQQGLEGRALLLFQPRPREDRGEQPRLRPAAASAHNPSHVSRQPRYHSSSLLRVGSSGVAHSKSSSSTAFERMRINSASVPGLDSMGSSDGRGAGSSLPTHSSVSDAASNMESSSGSSSEPPKETRSLASTEGRCSGSEKRTGDGSLIGEGESGERPLKLTFFVKARRMAAGDSLRAKPEARGGRIESGARGGSLRRRRREAGGNLSCPLRSLFYGGERAHSSGEGIQQESSEVQSSLKERELISMAKRLLI</sequence>
<dbReference type="SMART" id="SM00407">
    <property type="entry name" value="IGc1"/>
    <property type="match status" value="1"/>
</dbReference>
<feature type="domain" description="Ig-like" evidence="6">
    <location>
        <begin position="165"/>
        <end position="254"/>
    </location>
</feature>
<feature type="transmembrane region" description="Helical" evidence="5">
    <location>
        <begin position="274"/>
        <end position="293"/>
    </location>
</feature>
<evidence type="ECO:0000256" key="2">
    <source>
        <dbReference type="ARBA" id="ARBA00023319"/>
    </source>
</evidence>
<dbReference type="GO" id="GO:0006955">
    <property type="term" value="P:immune response"/>
    <property type="evidence" value="ECO:0007669"/>
    <property type="project" value="TreeGrafter"/>
</dbReference>
<dbReference type="InterPro" id="IPR001039">
    <property type="entry name" value="MHC_I_a_a1/a2"/>
</dbReference>
<dbReference type="GO" id="GO:0005615">
    <property type="term" value="C:extracellular space"/>
    <property type="evidence" value="ECO:0007669"/>
    <property type="project" value="TreeGrafter"/>
</dbReference>
<dbReference type="InterPro" id="IPR036179">
    <property type="entry name" value="Ig-like_dom_sf"/>
</dbReference>
<dbReference type="Pfam" id="PF00129">
    <property type="entry name" value="MHC_I"/>
    <property type="match status" value="1"/>
</dbReference>
<evidence type="ECO:0000256" key="5">
    <source>
        <dbReference type="SAM" id="Phobius"/>
    </source>
</evidence>
<keyword evidence="1" id="KW-0325">Glycoprotein</keyword>
<accession>A0A3N0YHG5</accession>
<dbReference type="EMBL" id="RJVU01042551">
    <property type="protein sequence ID" value="ROL45689.1"/>
    <property type="molecule type" value="Genomic_DNA"/>
</dbReference>
<dbReference type="Proteomes" id="UP000281406">
    <property type="component" value="Unassembled WGS sequence"/>
</dbReference>
<organism evidence="7 8">
    <name type="scientific">Anabarilius grahami</name>
    <name type="common">Kanglang fish</name>
    <name type="synonym">Barilius grahami</name>
    <dbReference type="NCBI Taxonomy" id="495550"/>
    <lineage>
        <taxon>Eukaryota</taxon>
        <taxon>Metazoa</taxon>
        <taxon>Chordata</taxon>
        <taxon>Craniata</taxon>
        <taxon>Vertebrata</taxon>
        <taxon>Euteleostomi</taxon>
        <taxon>Actinopterygii</taxon>
        <taxon>Neopterygii</taxon>
        <taxon>Teleostei</taxon>
        <taxon>Ostariophysi</taxon>
        <taxon>Cypriniformes</taxon>
        <taxon>Xenocyprididae</taxon>
        <taxon>Xenocypridinae</taxon>
        <taxon>Xenocypridinae incertae sedis</taxon>
        <taxon>Anabarilius</taxon>
    </lineage>
</organism>
<dbReference type="Gene3D" id="2.60.40.10">
    <property type="entry name" value="Immunoglobulins"/>
    <property type="match status" value="1"/>
</dbReference>
<gene>
    <name evidence="7" type="ORF">DPX16_17805</name>
</gene>
<dbReference type="Pfam" id="PF07654">
    <property type="entry name" value="C1-set"/>
    <property type="match status" value="1"/>
</dbReference>
<dbReference type="InterPro" id="IPR050208">
    <property type="entry name" value="MHC_class-I_related"/>
</dbReference>
<feature type="compositionally biased region" description="Basic and acidic residues" evidence="4">
    <location>
        <begin position="488"/>
        <end position="498"/>
    </location>
</feature>
<dbReference type="FunFam" id="3.30.500.10:FF:000005">
    <property type="entry name" value="MHC class I antigen ZKA transcript variant 1"/>
    <property type="match status" value="1"/>
</dbReference>
<proteinExistence type="inferred from homology"/>
<feature type="compositionally biased region" description="Basic and acidic residues" evidence="4">
    <location>
        <begin position="329"/>
        <end position="339"/>
    </location>
</feature>
<evidence type="ECO:0000256" key="4">
    <source>
        <dbReference type="SAM" id="MobiDB-lite"/>
    </source>
</evidence>
<name>A0A3N0YHG5_ANAGA</name>
<dbReference type="PANTHER" id="PTHR16675">
    <property type="entry name" value="MHC CLASS I-RELATED"/>
    <property type="match status" value="1"/>
</dbReference>
<dbReference type="InterPro" id="IPR003006">
    <property type="entry name" value="Ig/MHC_CS"/>
</dbReference>
<feature type="region of interest" description="Disordered" evidence="4">
    <location>
        <begin position="325"/>
        <end position="360"/>
    </location>
</feature>
<feature type="compositionally biased region" description="Low complexity" evidence="4">
    <location>
        <begin position="415"/>
        <end position="432"/>
    </location>
</feature>
<feature type="region of interest" description="Disordered" evidence="4">
    <location>
        <begin position="484"/>
        <end position="516"/>
    </location>
</feature>
<dbReference type="AlphaFoldDB" id="A0A3N0YHG5"/>
<keyword evidence="5" id="KW-1133">Transmembrane helix</keyword>
<evidence type="ECO:0000256" key="1">
    <source>
        <dbReference type="ARBA" id="ARBA00023180"/>
    </source>
</evidence>
<dbReference type="InterPro" id="IPR013783">
    <property type="entry name" value="Ig-like_fold"/>
</dbReference>
<dbReference type="SUPFAM" id="SSF48726">
    <property type="entry name" value="Immunoglobulin"/>
    <property type="match status" value="1"/>
</dbReference>
<comment type="similarity">
    <text evidence="3">Belongs to the MHC class I family.</text>
</comment>
<reference evidence="7 8" key="1">
    <citation type="submission" date="2018-10" db="EMBL/GenBank/DDBJ databases">
        <title>Genome assembly for a Yunnan-Guizhou Plateau 3E fish, Anabarilius grahami (Regan), and its evolutionary and genetic applications.</title>
        <authorList>
            <person name="Jiang W."/>
        </authorList>
    </citation>
    <scope>NUCLEOTIDE SEQUENCE [LARGE SCALE GENOMIC DNA]</scope>
    <source>
        <strain evidence="7">AG-KIZ</strain>
        <tissue evidence="7">Muscle</tissue>
    </source>
</reference>